<proteinExistence type="predicted"/>
<dbReference type="InterPro" id="IPR011009">
    <property type="entry name" value="Kinase-like_dom_sf"/>
</dbReference>
<keyword evidence="2" id="KW-0723">Serine/threonine-protein kinase</keyword>
<accession>A0A3N4JVF9</accession>
<protein>
    <recommendedName>
        <fullName evidence="1">non-specific serine/threonine protein kinase</fullName>
        <ecNumber evidence="1">2.7.11.1</ecNumber>
    </recommendedName>
</protein>
<dbReference type="GO" id="GO:0005524">
    <property type="term" value="F:ATP binding"/>
    <property type="evidence" value="ECO:0007669"/>
    <property type="project" value="UniProtKB-KW"/>
</dbReference>
<comment type="catalytic activity">
    <reaction evidence="8">
        <text>L-seryl-[protein] + ATP = O-phospho-L-seryl-[protein] + ADP + H(+)</text>
        <dbReference type="Rhea" id="RHEA:17989"/>
        <dbReference type="Rhea" id="RHEA-COMP:9863"/>
        <dbReference type="Rhea" id="RHEA-COMP:11604"/>
        <dbReference type="ChEBI" id="CHEBI:15378"/>
        <dbReference type="ChEBI" id="CHEBI:29999"/>
        <dbReference type="ChEBI" id="CHEBI:30616"/>
        <dbReference type="ChEBI" id="CHEBI:83421"/>
        <dbReference type="ChEBI" id="CHEBI:456216"/>
        <dbReference type="EC" id="2.7.11.1"/>
    </reaction>
</comment>
<evidence type="ECO:0000313" key="11">
    <source>
        <dbReference type="EMBL" id="RPB02187.1"/>
    </source>
</evidence>
<dbReference type="SMART" id="SM01331">
    <property type="entry name" value="DUF3635"/>
    <property type="match status" value="1"/>
</dbReference>
<evidence type="ECO:0000256" key="1">
    <source>
        <dbReference type="ARBA" id="ARBA00012513"/>
    </source>
</evidence>
<gene>
    <name evidence="11" type="ORF">L873DRAFT_1674046</name>
</gene>
<evidence type="ECO:0000256" key="4">
    <source>
        <dbReference type="ARBA" id="ARBA00022741"/>
    </source>
</evidence>
<dbReference type="EMBL" id="ML120369">
    <property type="protein sequence ID" value="RPB02187.1"/>
    <property type="molecule type" value="Genomic_DNA"/>
</dbReference>
<keyword evidence="6" id="KW-0067">ATP-binding</keyword>
<dbReference type="Proteomes" id="UP000276215">
    <property type="component" value="Unassembled WGS sequence"/>
</dbReference>
<feature type="domain" description="Serine/threonine-protein kinase haspin C-terminal" evidence="10">
    <location>
        <begin position="313"/>
        <end position="421"/>
    </location>
</feature>
<keyword evidence="4" id="KW-0547">Nucleotide-binding</keyword>
<dbReference type="InterPro" id="IPR024604">
    <property type="entry name" value="GSG2_C"/>
</dbReference>
<evidence type="ECO:0000259" key="10">
    <source>
        <dbReference type="SMART" id="SM01331"/>
    </source>
</evidence>
<keyword evidence="5" id="KW-0418">Kinase</keyword>
<dbReference type="GO" id="GO:0005634">
    <property type="term" value="C:nucleus"/>
    <property type="evidence" value="ECO:0007669"/>
    <property type="project" value="TreeGrafter"/>
</dbReference>
<evidence type="ECO:0000256" key="9">
    <source>
        <dbReference type="SAM" id="MobiDB-lite"/>
    </source>
</evidence>
<organism evidence="11 12">
    <name type="scientific">Choiromyces venosus 120613-1</name>
    <dbReference type="NCBI Taxonomy" id="1336337"/>
    <lineage>
        <taxon>Eukaryota</taxon>
        <taxon>Fungi</taxon>
        <taxon>Dikarya</taxon>
        <taxon>Ascomycota</taxon>
        <taxon>Pezizomycotina</taxon>
        <taxon>Pezizomycetes</taxon>
        <taxon>Pezizales</taxon>
        <taxon>Tuberaceae</taxon>
        <taxon>Choiromyces</taxon>
    </lineage>
</organism>
<dbReference type="GO" id="GO:0072354">
    <property type="term" value="F:histone H3T3 kinase activity"/>
    <property type="evidence" value="ECO:0007669"/>
    <property type="project" value="TreeGrafter"/>
</dbReference>
<dbReference type="GO" id="GO:0035556">
    <property type="term" value="P:intracellular signal transduction"/>
    <property type="evidence" value="ECO:0007669"/>
    <property type="project" value="TreeGrafter"/>
</dbReference>
<evidence type="ECO:0000256" key="6">
    <source>
        <dbReference type="ARBA" id="ARBA00022840"/>
    </source>
</evidence>
<name>A0A3N4JVF9_9PEZI</name>
<dbReference type="Gene3D" id="1.10.510.10">
    <property type="entry name" value="Transferase(Phosphotransferase) domain 1"/>
    <property type="match status" value="1"/>
</dbReference>
<dbReference type="Pfam" id="PF12330">
    <property type="entry name" value="Haspin_kinase"/>
    <property type="match status" value="1"/>
</dbReference>
<evidence type="ECO:0000313" key="12">
    <source>
        <dbReference type="Proteomes" id="UP000276215"/>
    </source>
</evidence>
<dbReference type="SUPFAM" id="SSF56112">
    <property type="entry name" value="Protein kinase-like (PK-like)"/>
    <property type="match status" value="1"/>
</dbReference>
<feature type="compositionally biased region" description="Basic and acidic residues" evidence="9">
    <location>
        <begin position="10"/>
        <end position="24"/>
    </location>
</feature>
<reference evidence="11 12" key="1">
    <citation type="journal article" date="2018" name="Nat. Ecol. Evol.">
        <title>Pezizomycetes genomes reveal the molecular basis of ectomycorrhizal truffle lifestyle.</title>
        <authorList>
            <person name="Murat C."/>
            <person name="Payen T."/>
            <person name="Noel B."/>
            <person name="Kuo A."/>
            <person name="Morin E."/>
            <person name="Chen J."/>
            <person name="Kohler A."/>
            <person name="Krizsan K."/>
            <person name="Balestrini R."/>
            <person name="Da Silva C."/>
            <person name="Montanini B."/>
            <person name="Hainaut M."/>
            <person name="Levati E."/>
            <person name="Barry K.W."/>
            <person name="Belfiori B."/>
            <person name="Cichocki N."/>
            <person name="Clum A."/>
            <person name="Dockter R.B."/>
            <person name="Fauchery L."/>
            <person name="Guy J."/>
            <person name="Iotti M."/>
            <person name="Le Tacon F."/>
            <person name="Lindquist E.A."/>
            <person name="Lipzen A."/>
            <person name="Malagnac F."/>
            <person name="Mello A."/>
            <person name="Molinier V."/>
            <person name="Miyauchi S."/>
            <person name="Poulain J."/>
            <person name="Riccioni C."/>
            <person name="Rubini A."/>
            <person name="Sitrit Y."/>
            <person name="Splivallo R."/>
            <person name="Traeger S."/>
            <person name="Wang M."/>
            <person name="Zifcakova L."/>
            <person name="Wipf D."/>
            <person name="Zambonelli A."/>
            <person name="Paolocci F."/>
            <person name="Nowrousian M."/>
            <person name="Ottonello S."/>
            <person name="Baldrian P."/>
            <person name="Spatafora J.W."/>
            <person name="Henrissat B."/>
            <person name="Nagy L.G."/>
            <person name="Aury J.M."/>
            <person name="Wincker P."/>
            <person name="Grigoriev I.V."/>
            <person name="Bonfante P."/>
            <person name="Martin F.M."/>
        </authorList>
    </citation>
    <scope>NUCLEOTIDE SEQUENCE [LARGE SCALE GENOMIC DNA]</scope>
    <source>
        <strain evidence="11 12">120613-1</strain>
    </source>
</reference>
<evidence type="ECO:0000256" key="7">
    <source>
        <dbReference type="ARBA" id="ARBA00047899"/>
    </source>
</evidence>
<dbReference type="PANTHER" id="PTHR24419">
    <property type="entry name" value="INTERLEUKIN-1 RECEPTOR-ASSOCIATED KINASE"/>
    <property type="match status" value="1"/>
</dbReference>
<keyword evidence="12" id="KW-1185">Reference proteome</keyword>
<evidence type="ECO:0000256" key="5">
    <source>
        <dbReference type="ARBA" id="ARBA00022777"/>
    </source>
</evidence>
<evidence type="ECO:0000256" key="2">
    <source>
        <dbReference type="ARBA" id="ARBA00022527"/>
    </source>
</evidence>
<evidence type="ECO:0000256" key="3">
    <source>
        <dbReference type="ARBA" id="ARBA00022679"/>
    </source>
</evidence>
<sequence length="436" mass="49591">MAEPVQSQLNEEKPAKVSDKEDKQLPVIDLEEVCSAKVSEKTHDEGPASSAGSLSAEQLLRLCTNSSVLDFEEYTNSLVETSSIRKLGEASYSEVFLQSTPGSLSTTVLKIIPFGGPDQCELESIIQEVRITKSMDDIEGFIGFRGAFVVQGYFPQLLMDEWDIYDEERGSENERPDFYTEDQQFAIICLENGGTDLEHFDLEGWEEAWEVFWRVALALARGEKERDFEHRDLHYGNIVIRRVSDEDDSGEELLGKLSLQDSDSEQSKKEHTEVRQENTKLDVALIDYTLSRALCGNDKDKDVSVEFAPLDDNALFTGKGDYQFDIYRFMRNHLSTGLVDPSEEWIDWNVYTPKTNIYWLHYLTNILLNKKQLPRPAARGRNAATEEQKKCYKNLEAAAKILDPRKRKFGKDQVDCGSAMEFVEWAVKEGISEKGI</sequence>
<keyword evidence="3" id="KW-0808">Transferase</keyword>
<dbReference type="OrthoDB" id="5327538at2759"/>
<dbReference type="AlphaFoldDB" id="A0A3N4JVF9"/>
<comment type="catalytic activity">
    <reaction evidence="7">
        <text>L-threonyl-[protein] + ATP = O-phospho-L-threonyl-[protein] + ADP + H(+)</text>
        <dbReference type="Rhea" id="RHEA:46608"/>
        <dbReference type="Rhea" id="RHEA-COMP:11060"/>
        <dbReference type="Rhea" id="RHEA-COMP:11605"/>
        <dbReference type="ChEBI" id="CHEBI:15378"/>
        <dbReference type="ChEBI" id="CHEBI:30013"/>
        <dbReference type="ChEBI" id="CHEBI:30616"/>
        <dbReference type="ChEBI" id="CHEBI:61977"/>
        <dbReference type="ChEBI" id="CHEBI:456216"/>
        <dbReference type="EC" id="2.7.11.1"/>
    </reaction>
</comment>
<dbReference type="GO" id="GO:0000278">
    <property type="term" value="P:mitotic cell cycle"/>
    <property type="evidence" value="ECO:0007669"/>
    <property type="project" value="TreeGrafter"/>
</dbReference>
<feature type="region of interest" description="Disordered" evidence="9">
    <location>
        <begin position="1"/>
        <end position="24"/>
    </location>
</feature>
<dbReference type="EC" id="2.7.11.1" evidence="1"/>
<evidence type="ECO:0000256" key="8">
    <source>
        <dbReference type="ARBA" id="ARBA00048679"/>
    </source>
</evidence>
<dbReference type="STRING" id="1336337.A0A3N4JVF9"/>
<dbReference type="Gene3D" id="3.30.200.20">
    <property type="entry name" value="Phosphorylase Kinase, domain 1"/>
    <property type="match status" value="1"/>
</dbReference>
<dbReference type="PANTHER" id="PTHR24419:SF18">
    <property type="entry name" value="SERINE_THREONINE-PROTEIN KINASE HASPIN"/>
    <property type="match status" value="1"/>
</dbReference>
<dbReference type="GO" id="GO:0005737">
    <property type="term" value="C:cytoplasm"/>
    <property type="evidence" value="ECO:0007669"/>
    <property type="project" value="TreeGrafter"/>
</dbReference>